<evidence type="ECO:0000256" key="11">
    <source>
        <dbReference type="PROSITE-ProRule" id="PRU10141"/>
    </source>
</evidence>
<keyword evidence="5" id="KW-0808">Transferase</keyword>
<evidence type="ECO:0000313" key="16">
    <source>
        <dbReference type="Proteomes" id="UP000242875"/>
    </source>
</evidence>
<evidence type="ECO:0000256" key="6">
    <source>
        <dbReference type="ARBA" id="ARBA00022741"/>
    </source>
</evidence>
<keyword evidence="8 11" id="KW-0067">ATP-binding</keyword>
<dbReference type="InterPro" id="IPR008271">
    <property type="entry name" value="Ser/Thr_kinase_AS"/>
</dbReference>
<protein>
    <recommendedName>
        <fullName evidence="2">non-specific serine/threonine protein kinase</fullName>
        <ecNumber evidence="2">2.7.11.1</ecNumber>
    </recommendedName>
</protein>
<dbReference type="GO" id="GO:0106310">
    <property type="term" value="F:protein serine kinase activity"/>
    <property type="evidence" value="ECO:0007669"/>
    <property type="project" value="RHEA"/>
</dbReference>
<dbReference type="PANTHER" id="PTHR24351">
    <property type="entry name" value="RIBOSOMAL PROTEIN S6 KINASE"/>
    <property type="match status" value="1"/>
</dbReference>
<dbReference type="SMART" id="SM00220">
    <property type="entry name" value="S_TKc"/>
    <property type="match status" value="1"/>
</dbReference>
<dbReference type="SMART" id="SM00133">
    <property type="entry name" value="S_TK_X"/>
    <property type="match status" value="1"/>
</dbReference>
<dbReference type="Pfam" id="PF00069">
    <property type="entry name" value="Pkinase"/>
    <property type="match status" value="1"/>
</dbReference>
<dbReference type="Gene3D" id="3.30.200.20">
    <property type="entry name" value="Phosphorylase Kinase, domain 1"/>
    <property type="match status" value="1"/>
</dbReference>
<dbReference type="FunFam" id="1.10.510.10:FF:000048">
    <property type="entry name" value="Protein kinase C"/>
    <property type="match status" value="1"/>
</dbReference>
<dbReference type="Pfam" id="PF00433">
    <property type="entry name" value="Pkinase_C"/>
    <property type="match status" value="1"/>
</dbReference>
<evidence type="ECO:0000256" key="12">
    <source>
        <dbReference type="SAM" id="MobiDB-lite"/>
    </source>
</evidence>
<evidence type="ECO:0000256" key="4">
    <source>
        <dbReference type="ARBA" id="ARBA00022553"/>
    </source>
</evidence>
<gene>
    <name evidence="15" type="ORF">BZG36_00869</name>
</gene>
<evidence type="ECO:0000256" key="5">
    <source>
        <dbReference type="ARBA" id="ARBA00022679"/>
    </source>
</evidence>
<dbReference type="GO" id="GO:0005524">
    <property type="term" value="F:ATP binding"/>
    <property type="evidence" value="ECO:0007669"/>
    <property type="project" value="UniProtKB-UniRule"/>
</dbReference>
<dbReference type="PROSITE" id="PS51285">
    <property type="entry name" value="AGC_KINASE_CTER"/>
    <property type="match status" value="1"/>
</dbReference>
<dbReference type="AlphaFoldDB" id="A0A261Y5I3"/>
<dbReference type="FunFam" id="3.30.200.20:FF:000686">
    <property type="entry name" value="Ribosomal protein S6 kinase"/>
    <property type="match status" value="1"/>
</dbReference>
<name>A0A261Y5I3_9FUNG</name>
<evidence type="ECO:0000256" key="3">
    <source>
        <dbReference type="ARBA" id="ARBA00022527"/>
    </source>
</evidence>
<dbReference type="InterPro" id="IPR011009">
    <property type="entry name" value="Kinase-like_dom_sf"/>
</dbReference>
<dbReference type="Gene3D" id="1.10.510.10">
    <property type="entry name" value="Transferase(Phosphotransferase) domain 1"/>
    <property type="match status" value="1"/>
</dbReference>
<evidence type="ECO:0000256" key="8">
    <source>
        <dbReference type="ARBA" id="ARBA00022840"/>
    </source>
</evidence>
<dbReference type="InterPro" id="IPR017441">
    <property type="entry name" value="Protein_kinase_ATP_BS"/>
</dbReference>
<dbReference type="SUPFAM" id="SSF56112">
    <property type="entry name" value="Protein kinase-like (PK-like)"/>
    <property type="match status" value="1"/>
</dbReference>
<comment type="catalytic activity">
    <reaction evidence="10">
        <text>L-seryl-[protein] + ATP = O-phospho-L-seryl-[protein] + ADP + H(+)</text>
        <dbReference type="Rhea" id="RHEA:17989"/>
        <dbReference type="Rhea" id="RHEA-COMP:9863"/>
        <dbReference type="Rhea" id="RHEA-COMP:11604"/>
        <dbReference type="ChEBI" id="CHEBI:15378"/>
        <dbReference type="ChEBI" id="CHEBI:29999"/>
        <dbReference type="ChEBI" id="CHEBI:30616"/>
        <dbReference type="ChEBI" id="CHEBI:83421"/>
        <dbReference type="ChEBI" id="CHEBI:456216"/>
        <dbReference type="EC" id="2.7.11.1"/>
    </reaction>
</comment>
<accession>A0A261Y5I3</accession>
<proteinExistence type="inferred from homology"/>
<dbReference type="PROSITE" id="PS00107">
    <property type="entry name" value="PROTEIN_KINASE_ATP"/>
    <property type="match status" value="1"/>
</dbReference>
<comment type="similarity">
    <text evidence="1">Belongs to the protein kinase superfamily. AGC Ser/Thr protein kinase family. S6 kinase subfamily.</text>
</comment>
<feature type="domain" description="Protein kinase" evidence="13">
    <location>
        <begin position="168"/>
        <end position="430"/>
    </location>
</feature>
<dbReference type="EMBL" id="MVBO01000009">
    <property type="protein sequence ID" value="OZJ05863.1"/>
    <property type="molecule type" value="Genomic_DNA"/>
</dbReference>
<organism evidence="15 16">
    <name type="scientific">Bifiguratus adelaidae</name>
    <dbReference type="NCBI Taxonomy" id="1938954"/>
    <lineage>
        <taxon>Eukaryota</taxon>
        <taxon>Fungi</taxon>
        <taxon>Fungi incertae sedis</taxon>
        <taxon>Mucoromycota</taxon>
        <taxon>Mucoromycotina</taxon>
        <taxon>Endogonomycetes</taxon>
        <taxon>Endogonales</taxon>
        <taxon>Endogonales incertae sedis</taxon>
        <taxon>Bifiguratus</taxon>
    </lineage>
</organism>
<comment type="catalytic activity">
    <reaction evidence="9">
        <text>L-threonyl-[protein] + ATP = O-phospho-L-threonyl-[protein] + ADP + H(+)</text>
        <dbReference type="Rhea" id="RHEA:46608"/>
        <dbReference type="Rhea" id="RHEA-COMP:11060"/>
        <dbReference type="Rhea" id="RHEA-COMP:11605"/>
        <dbReference type="ChEBI" id="CHEBI:15378"/>
        <dbReference type="ChEBI" id="CHEBI:30013"/>
        <dbReference type="ChEBI" id="CHEBI:30616"/>
        <dbReference type="ChEBI" id="CHEBI:61977"/>
        <dbReference type="ChEBI" id="CHEBI:456216"/>
        <dbReference type="EC" id="2.7.11.1"/>
    </reaction>
</comment>
<dbReference type="OrthoDB" id="63267at2759"/>
<dbReference type="InterPro" id="IPR000961">
    <property type="entry name" value="AGC-kinase_C"/>
</dbReference>
<keyword evidence="4" id="KW-0597">Phosphoprotein</keyword>
<feature type="binding site" evidence="11">
    <location>
        <position position="197"/>
    </location>
    <ligand>
        <name>ATP</name>
        <dbReference type="ChEBI" id="CHEBI:30616"/>
    </ligand>
</feature>
<evidence type="ECO:0000256" key="1">
    <source>
        <dbReference type="ARBA" id="ARBA00009804"/>
    </source>
</evidence>
<feature type="region of interest" description="Disordered" evidence="12">
    <location>
        <begin position="21"/>
        <end position="50"/>
    </location>
</feature>
<dbReference type="GO" id="GO:0038202">
    <property type="term" value="P:TORC1 signaling"/>
    <property type="evidence" value="ECO:0007669"/>
    <property type="project" value="EnsemblFungi"/>
</dbReference>
<reference evidence="15 16" key="1">
    <citation type="journal article" date="2017" name="Mycologia">
        <title>Bifiguratus adelaidae, gen. et sp. nov., a new member of Mucoromycotina in endophytic and soil-dwelling habitats.</title>
        <authorList>
            <person name="Torres-Cruz T.J."/>
            <person name="Billingsley Tobias T.L."/>
            <person name="Almatruk M."/>
            <person name="Hesse C."/>
            <person name="Kuske C.R."/>
            <person name="Desiro A."/>
            <person name="Benucci G.M."/>
            <person name="Bonito G."/>
            <person name="Stajich J.E."/>
            <person name="Dunlap C."/>
            <person name="Arnold A.E."/>
            <person name="Porras-Alfaro A."/>
        </authorList>
    </citation>
    <scope>NUCLEOTIDE SEQUENCE [LARGE SCALE GENOMIC DNA]</scope>
    <source>
        <strain evidence="15 16">AZ0501</strain>
    </source>
</reference>
<evidence type="ECO:0000313" key="15">
    <source>
        <dbReference type="EMBL" id="OZJ05863.1"/>
    </source>
</evidence>
<evidence type="ECO:0000259" key="14">
    <source>
        <dbReference type="PROSITE" id="PS51285"/>
    </source>
</evidence>
<evidence type="ECO:0000256" key="7">
    <source>
        <dbReference type="ARBA" id="ARBA00022777"/>
    </source>
</evidence>
<dbReference type="GO" id="GO:0004711">
    <property type="term" value="F:ribosomal protein S6 kinase activity"/>
    <property type="evidence" value="ECO:0007669"/>
    <property type="project" value="EnsemblFungi"/>
</dbReference>
<dbReference type="EC" id="2.7.11.1" evidence="2"/>
<dbReference type="GO" id="GO:0005737">
    <property type="term" value="C:cytoplasm"/>
    <property type="evidence" value="ECO:0007669"/>
    <property type="project" value="EnsemblFungi"/>
</dbReference>
<feature type="domain" description="AGC-kinase C-terminal" evidence="14">
    <location>
        <begin position="431"/>
        <end position="504"/>
    </location>
</feature>
<dbReference type="Proteomes" id="UP000242875">
    <property type="component" value="Unassembled WGS sequence"/>
</dbReference>
<keyword evidence="16" id="KW-1185">Reference proteome</keyword>
<keyword evidence="6 11" id="KW-0547">Nucleotide-binding</keyword>
<sequence>MSVFDFDPDDTFNLPAPMARIQSDQGHKDKKMSAIPGHVSAPHSRPTTPSPPFSAHIVGNGVLVSPSLSASSSTSTSSVTVKGTTNTTASLSVNGHVHHDIPSARKQTATTDAKTQSNACTVDEPQACLDDDEVPVSDEPYEVTLDQPYVSDDVRKTFGHRKVGPEDFEALKVLGKGSFGKVILVKHKVTGQLYAMKVLKKASLFIHAKEAEHTKAERQILSDVQHPFIVKLYYAFQTDQKLYLILEYASGGELFTHLATERMFSEETAAFYLAELVLALEHLHSLGIVYRDLKPENCLLSADGHIMLTDFGLSKVGLDGEGEDAATRTVCGTVEYMAPEVLLELAYDRTVDWWSLGIMLYDMLTGSPPFSATNRKKTQENVIKKKLVLPYYLSPDAKDLLTRLLRKNPNIRLGYGGAKGVQAIKQHRFFRKIDWQALAERRLQPPIVPVITDPAAAENFDDTFTSMSVLESPCVPSPLDTDSAYATLFQGFTYIAPTLLTSSNVFPEEH</sequence>
<keyword evidence="3" id="KW-0723">Serine/threonine-protein kinase</keyword>
<evidence type="ECO:0000256" key="2">
    <source>
        <dbReference type="ARBA" id="ARBA00012513"/>
    </source>
</evidence>
<dbReference type="PROSITE" id="PS50011">
    <property type="entry name" value="PROTEIN_KINASE_DOM"/>
    <property type="match status" value="1"/>
</dbReference>
<dbReference type="InterPro" id="IPR000719">
    <property type="entry name" value="Prot_kinase_dom"/>
</dbReference>
<evidence type="ECO:0000259" key="13">
    <source>
        <dbReference type="PROSITE" id="PS50011"/>
    </source>
</evidence>
<evidence type="ECO:0000256" key="9">
    <source>
        <dbReference type="ARBA" id="ARBA00047899"/>
    </source>
</evidence>
<keyword evidence="7" id="KW-0418">Kinase</keyword>
<evidence type="ECO:0000256" key="10">
    <source>
        <dbReference type="ARBA" id="ARBA00048679"/>
    </source>
</evidence>
<dbReference type="InterPro" id="IPR017892">
    <property type="entry name" value="Pkinase_C"/>
</dbReference>
<dbReference type="PROSITE" id="PS00108">
    <property type="entry name" value="PROTEIN_KINASE_ST"/>
    <property type="match status" value="1"/>
</dbReference>
<comment type="caution">
    <text evidence="15">The sequence shown here is derived from an EMBL/GenBank/DDBJ whole genome shotgun (WGS) entry which is preliminary data.</text>
</comment>